<comment type="caution">
    <text evidence="1">The sequence shown here is derived from an EMBL/GenBank/DDBJ whole genome shotgun (WGS) entry which is preliminary data.</text>
</comment>
<gene>
    <name evidence="1" type="ORF">F2Q69_00018513</name>
</gene>
<protein>
    <submittedName>
        <fullName evidence="1">Uncharacterized protein</fullName>
    </submittedName>
</protein>
<name>A0A8S9QJM2_BRACR</name>
<reference evidence="1" key="1">
    <citation type="submission" date="2019-12" db="EMBL/GenBank/DDBJ databases">
        <title>Genome sequencing and annotation of Brassica cretica.</title>
        <authorList>
            <person name="Studholme D.J."/>
            <person name="Sarris P."/>
        </authorList>
    </citation>
    <scope>NUCLEOTIDE SEQUENCE</scope>
    <source>
        <strain evidence="1">PFS-109/04</strain>
        <tissue evidence="1">Leaf</tissue>
    </source>
</reference>
<evidence type="ECO:0000313" key="1">
    <source>
        <dbReference type="EMBL" id="KAF3540921.1"/>
    </source>
</evidence>
<dbReference type="EMBL" id="QGKX02001290">
    <property type="protein sequence ID" value="KAF3540921.1"/>
    <property type="molecule type" value="Genomic_DNA"/>
</dbReference>
<evidence type="ECO:0000313" key="2">
    <source>
        <dbReference type="Proteomes" id="UP000712600"/>
    </source>
</evidence>
<proteinExistence type="predicted"/>
<dbReference type="AlphaFoldDB" id="A0A8S9QJM2"/>
<sequence length="338" mass="36110">MWWPDQDFVNPASPVLLSESPSGRSAVPRTVLRLLTPMISSLGAGSDTKLKLRSPEANNSLSFLSLLPLLSLSASKTRFDTVPASGLPFALGDFSARGDKIPAASWLFWLRGEAVVQWSEVMVGSLGSGGQLAPVNGASGMTVLYHCVSSVEAGELRRILLPWRRPLSSRTQAGDGIWLNWSVIVLSGVQRVSSMASGWSLSVLPLFKAPLLGPPPDGSFSLECCFLRFSKASGDVAALGCAVVGRYCGALGGDTIPLSWTGSVLVAVPSQINARFVDAGAWPLAWLLIMMVDALMSTVTCSWSGHIFKSRSSGRPKLPGSDFRFNWPFLLRQAVSVD</sequence>
<organism evidence="1 2">
    <name type="scientific">Brassica cretica</name>
    <name type="common">Mustard</name>
    <dbReference type="NCBI Taxonomy" id="69181"/>
    <lineage>
        <taxon>Eukaryota</taxon>
        <taxon>Viridiplantae</taxon>
        <taxon>Streptophyta</taxon>
        <taxon>Embryophyta</taxon>
        <taxon>Tracheophyta</taxon>
        <taxon>Spermatophyta</taxon>
        <taxon>Magnoliopsida</taxon>
        <taxon>eudicotyledons</taxon>
        <taxon>Gunneridae</taxon>
        <taxon>Pentapetalae</taxon>
        <taxon>rosids</taxon>
        <taxon>malvids</taxon>
        <taxon>Brassicales</taxon>
        <taxon>Brassicaceae</taxon>
        <taxon>Brassiceae</taxon>
        <taxon>Brassica</taxon>
    </lineage>
</organism>
<accession>A0A8S9QJM2</accession>
<dbReference type="Proteomes" id="UP000712600">
    <property type="component" value="Unassembled WGS sequence"/>
</dbReference>